<accession>A0A2C9CQ77</accession>
<dbReference type="EMBL" id="OCTN01000002">
    <property type="protein sequence ID" value="SOH93378.1"/>
    <property type="molecule type" value="Genomic_DNA"/>
</dbReference>
<protein>
    <submittedName>
        <fullName evidence="1">Uncharacterized protein</fullName>
    </submittedName>
</protein>
<dbReference type="AlphaFoldDB" id="A0A2C9CQ77"/>
<gene>
    <name evidence="1" type="ORF">SAMN06273572_10254</name>
</gene>
<dbReference type="Pfam" id="PF08875">
    <property type="entry name" value="DUF1833"/>
    <property type="match status" value="1"/>
</dbReference>
<proteinExistence type="predicted"/>
<dbReference type="InterPro" id="IPR014974">
    <property type="entry name" value="DUF1833"/>
</dbReference>
<dbReference type="RefSeq" id="WP_097928965.1">
    <property type="nucleotide sequence ID" value="NZ_OCTN01000002.1"/>
</dbReference>
<keyword evidence="2" id="KW-1185">Reference proteome</keyword>
<evidence type="ECO:0000313" key="2">
    <source>
        <dbReference type="Proteomes" id="UP000220034"/>
    </source>
</evidence>
<name>A0A2C9CQ77_9RHOB</name>
<evidence type="ECO:0000313" key="1">
    <source>
        <dbReference type="EMBL" id="SOH93378.1"/>
    </source>
</evidence>
<organism evidence="1 2">
    <name type="scientific">Pontivivens marinum</name>
    <dbReference type="NCBI Taxonomy" id="1690039"/>
    <lineage>
        <taxon>Bacteria</taxon>
        <taxon>Pseudomonadati</taxon>
        <taxon>Pseudomonadota</taxon>
        <taxon>Alphaproteobacteria</taxon>
        <taxon>Rhodobacterales</taxon>
        <taxon>Paracoccaceae</taxon>
        <taxon>Pontivivens</taxon>
    </lineage>
</organism>
<sequence length="159" mass="16952">MRQLSEVMLRALNAQETGEVLLPLIVVEAGGWPGPERFAGQTWADVTSGGQTYFAVPFRVGLPDESDDDDAGEIELSIDNVSRDIGRALRLATGSITVTLSFVLASQPDVVDIGPLEFDVLSHKTTSQDVVLILAASPLTDQVFGQHVLNTVNAPGLHS</sequence>
<dbReference type="Proteomes" id="UP000220034">
    <property type="component" value="Unassembled WGS sequence"/>
</dbReference>
<reference evidence="2" key="1">
    <citation type="submission" date="2017-09" db="EMBL/GenBank/DDBJ databases">
        <authorList>
            <person name="Varghese N."/>
            <person name="Submissions S."/>
        </authorList>
    </citation>
    <scope>NUCLEOTIDE SEQUENCE [LARGE SCALE GENOMIC DNA]</scope>
    <source>
        <strain evidence="2">C7</strain>
    </source>
</reference>
<dbReference type="OrthoDB" id="7850457at2"/>